<organism evidence="9 10">
    <name type="scientific">Paraglaciecola aquimarina</name>
    <dbReference type="NCBI Taxonomy" id="1235557"/>
    <lineage>
        <taxon>Bacteria</taxon>
        <taxon>Pseudomonadati</taxon>
        <taxon>Pseudomonadota</taxon>
        <taxon>Gammaproteobacteria</taxon>
        <taxon>Alteromonadales</taxon>
        <taxon>Alteromonadaceae</taxon>
        <taxon>Paraglaciecola</taxon>
    </lineage>
</organism>
<name>A0ABU3T2D7_9ALTE</name>
<dbReference type="PROSITE" id="PS00523">
    <property type="entry name" value="SULFATASE_1"/>
    <property type="match status" value="1"/>
</dbReference>
<dbReference type="InterPro" id="IPR017850">
    <property type="entry name" value="Alkaline_phosphatase_core_sf"/>
</dbReference>
<evidence type="ECO:0000256" key="1">
    <source>
        <dbReference type="ARBA" id="ARBA00001913"/>
    </source>
</evidence>
<sequence>MKNSIAKLIQLSMTLALVAVPPAQAGGLFNKQKSQPNIVLFFADDMGWSSRTLRDPVYETPNIEQIALDGLEFESAYIPTPTCSPSRATLVTGQHPARIGMPRHIPHKKQYGFDKFGRTTQKYNFWEKDPAQVPSVNWLDTEYVTYAEALKEQGYYNLFVGKWHLGHEGYHPTDQGFDKQIGASNWGHPNSYYPPYFKNSDVYKDVKDRYLTDKLTDDAVEFIQTYDKSKPFMLSMWYYAIHTPFEGRKDLVKHFIDKGLSSKEAHHAALVSGIDESIGRVRKALKDSGMEQNTVVIFLSDQGGLLENKPFRGGKKSTPYTKVVHAFLLLLVGTECDKSGYN</sequence>
<gene>
    <name evidence="9" type="ORF">RS130_23260</name>
</gene>
<keyword evidence="3" id="KW-0479">Metal-binding</keyword>
<dbReference type="Pfam" id="PF00884">
    <property type="entry name" value="Sulfatase"/>
    <property type="match status" value="1"/>
</dbReference>
<proteinExistence type="inferred from homology"/>
<dbReference type="Gene3D" id="3.40.720.10">
    <property type="entry name" value="Alkaline Phosphatase, subunit A"/>
    <property type="match status" value="1"/>
</dbReference>
<dbReference type="InterPro" id="IPR024607">
    <property type="entry name" value="Sulfatase_CS"/>
</dbReference>
<evidence type="ECO:0000256" key="5">
    <source>
        <dbReference type="ARBA" id="ARBA00022801"/>
    </source>
</evidence>
<evidence type="ECO:0000313" key="10">
    <source>
        <dbReference type="Proteomes" id="UP001247805"/>
    </source>
</evidence>
<comment type="caution">
    <text evidence="9">The sequence shown here is derived from an EMBL/GenBank/DDBJ whole genome shotgun (WGS) entry which is preliminary data.</text>
</comment>
<evidence type="ECO:0000256" key="2">
    <source>
        <dbReference type="ARBA" id="ARBA00008779"/>
    </source>
</evidence>
<evidence type="ECO:0000256" key="6">
    <source>
        <dbReference type="ARBA" id="ARBA00022837"/>
    </source>
</evidence>
<dbReference type="RefSeq" id="WP_316027910.1">
    <property type="nucleotide sequence ID" value="NZ_JAWDIO010000002.1"/>
</dbReference>
<dbReference type="EMBL" id="JAWDIO010000002">
    <property type="protein sequence ID" value="MDU0356426.1"/>
    <property type="molecule type" value="Genomic_DNA"/>
</dbReference>
<dbReference type="PANTHER" id="PTHR42693:SF42">
    <property type="entry name" value="ARYLSULFATASE G"/>
    <property type="match status" value="1"/>
</dbReference>
<keyword evidence="6" id="KW-0106">Calcium</keyword>
<feature type="signal peptide" evidence="7">
    <location>
        <begin position="1"/>
        <end position="25"/>
    </location>
</feature>
<dbReference type="Proteomes" id="UP001247805">
    <property type="component" value="Unassembled WGS sequence"/>
</dbReference>
<dbReference type="InterPro" id="IPR050738">
    <property type="entry name" value="Sulfatase"/>
</dbReference>
<dbReference type="InterPro" id="IPR000917">
    <property type="entry name" value="Sulfatase_N"/>
</dbReference>
<evidence type="ECO:0000313" key="9">
    <source>
        <dbReference type="EMBL" id="MDU0356426.1"/>
    </source>
</evidence>
<evidence type="ECO:0000259" key="8">
    <source>
        <dbReference type="Pfam" id="PF00884"/>
    </source>
</evidence>
<accession>A0ABU3T2D7</accession>
<comment type="similarity">
    <text evidence="2">Belongs to the sulfatase family.</text>
</comment>
<keyword evidence="4 7" id="KW-0732">Signal</keyword>
<protein>
    <submittedName>
        <fullName evidence="9">Sulfatase-like hydrolase/transferase</fullName>
    </submittedName>
</protein>
<comment type="cofactor">
    <cofactor evidence="1">
        <name>Ca(2+)</name>
        <dbReference type="ChEBI" id="CHEBI:29108"/>
    </cofactor>
</comment>
<dbReference type="PANTHER" id="PTHR42693">
    <property type="entry name" value="ARYLSULFATASE FAMILY MEMBER"/>
    <property type="match status" value="1"/>
</dbReference>
<evidence type="ECO:0000256" key="3">
    <source>
        <dbReference type="ARBA" id="ARBA00022723"/>
    </source>
</evidence>
<dbReference type="SUPFAM" id="SSF53649">
    <property type="entry name" value="Alkaline phosphatase-like"/>
    <property type="match status" value="1"/>
</dbReference>
<evidence type="ECO:0000256" key="4">
    <source>
        <dbReference type="ARBA" id="ARBA00022729"/>
    </source>
</evidence>
<reference evidence="9 10" key="1">
    <citation type="submission" date="2023-10" db="EMBL/GenBank/DDBJ databases">
        <title>Glaciecola aquimarina strain GGW-M5 nov., isolated from a coastal seawater.</title>
        <authorList>
            <person name="Bayburt H."/>
            <person name="Kim J.M."/>
            <person name="Choi B.J."/>
            <person name="Jeon C.O."/>
        </authorList>
    </citation>
    <scope>NUCLEOTIDE SEQUENCE [LARGE SCALE GENOMIC DNA]</scope>
    <source>
        <strain evidence="9 10">KCTC 32108</strain>
    </source>
</reference>
<keyword evidence="10" id="KW-1185">Reference proteome</keyword>
<feature type="domain" description="Sulfatase N-terminal" evidence="8">
    <location>
        <begin position="36"/>
        <end position="320"/>
    </location>
</feature>
<keyword evidence="5" id="KW-0378">Hydrolase</keyword>
<feature type="chain" id="PRO_5045292352" evidence="7">
    <location>
        <begin position="26"/>
        <end position="342"/>
    </location>
</feature>
<evidence type="ECO:0000256" key="7">
    <source>
        <dbReference type="SAM" id="SignalP"/>
    </source>
</evidence>